<dbReference type="Proteomes" id="UP001054854">
    <property type="component" value="Unassembled WGS sequence"/>
</dbReference>
<dbReference type="PANTHER" id="PTHR43025">
    <property type="entry name" value="MONOGALACTOSYLDIACYLGLYCEROL SYNTHASE"/>
    <property type="match status" value="1"/>
</dbReference>
<evidence type="ECO:0000259" key="4">
    <source>
        <dbReference type="Pfam" id="PF06925"/>
    </source>
</evidence>
<accession>A0ABQ3TTL8</accession>
<dbReference type="InterPro" id="IPR009695">
    <property type="entry name" value="Diacylglyc_glucosyltr_N"/>
</dbReference>
<evidence type="ECO:0000256" key="1">
    <source>
        <dbReference type="ARBA" id="ARBA00006962"/>
    </source>
</evidence>
<gene>
    <name evidence="5" type="ORF">TPA0910_07660</name>
</gene>
<dbReference type="Gene3D" id="3.40.50.2000">
    <property type="entry name" value="Glycogen Phosphorylase B"/>
    <property type="match status" value="1"/>
</dbReference>
<comment type="caution">
    <text evidence="5">The sequence shown here is derived from an EMBL/GenBank/DDBJ whole genome shotgun (WGS) entry which is preliminary data.</text>
</comment>
<name>A0ABQ3TTL8_STRHY</name>
<comment type="similarity">
    <text evidence="1">Belongs to the glycosyltransferase 28 family.</text>
</comment>
<dbReference type="PANTHER" id="PTHR43025:SF3">
    <property type="entry name" value="MONOGALACTOSYLDIACYLGLYCEROL SYNTHASE 1, CHLOROPLASTIC"/>
    <property type="match status" value="1"/>
</dbReference>
<dbReference type="EMBL" id="BNEK01000002">
    <property type="protein sequence ID" value="GHJ26333.1"/>
    <property type="molecule type" value="Genomic_DNA"/>
</dbReference>
<organism evidence="5 6">
    <name type="scientific">Streptomyces hygroscopicus</name>
    <dbReference type="NCBI Taxonomy" id="1912"/>
    <lineage>
        <taxon>Bacteria</taxon>
        <taxon>Bacillati</taxon>
        <taxon>Actinomycetota</taxon>
        <taxon>Actinomycetes</taxon>
        <taxon>Kitasatosporales</taxon>
        <taxon>Streptomycetaceae</taxon>
        <taxon>Streptomyces</taxon>
        <taxon>Streptomyces violaceusniger group</taxon>
    </lineage>
</organism>
<feature type="domain" description="Diacylglycerol glucosyltransferase N-terminal" evidence="4">
    <location>
        <begin position="58"/>
        <end position="167"/>
    </location>
</feature>
<keyword evidence="2" id="KW-0328">Glycosyltransferase</keyword>
<sequence length="373" mass="39689">MRPPSARFLMVSAGMGAGHDAVAAELARRLEGLGQEASRVDVLGLLPDGIGAGLRAFYRTAVRRAPVVYEGIYRVFFRPGRGPRPGSAPLAALAEDRLLALVERERPDVVVPVFHLAAQLTGRLRARGALRVPSAVMVTDFAVHRQWLHPGNDLHLCVTPEAADTVRRALGRPSVATGPVVAERFLAPAPGAARWRRRFGAYAPGRPPVLVSVGAWGAGTRVADTARLLSGAGYLPVVLCGRDERLRDRLSRLPEVVALGWERDLPGLLAAVRAVVDNAAGQTALEALAAGVPVVGYRPIPGHGREGVRRMAALGLSDHARDAWELLRLLDVLTEPSAPRERRIAAGRRLFAADAAARLTEAVARTAAPGGAR</sequence>
<dbReference type="InterPro" id="IPR050519">
    <property type="entry name" value="Glycosyltransf_28_UgtP"/>
</dbReference>
<proteinExistence type="inferred from homology"/>
<evidence type="ECO:0000256" key="3">
    <source>
        <dbReference type="ARBA" id="ARBA00022679"/>
    </source>
</evidence>
<evidence type="ECO:0000256" key="2">
    <source>
        <dbReference type="ARBA" id="ARBA00022676"/>
    </source>
</evidence>
<evidence type="ECO:0000313" key="6">
    <source>
        <dbReference type="Proteomes" id="UP001054854"/>
    </source>
</evidence>
<dbReference type="RefSeq" id="WP_236255941.1">
    <property type="nucleotide sequence ID" value="NZ_BNEK01000002.1"/>
</dbReference>
<keyword evidence="3" id="KW-0808">Transferase</keyword>
<evidence type="ECO:0000313" key="5">
    <source>
        <dbReference type="EMBL" id="GHJ26333.1"/>
    </source>
</evidence>
<dbReference type="Pfam" id="PF06925">
    <property type="entry name" value="MGDG_synth"/>
    <property type="match status" value="1"/>
</dbReference>
<reference evidence="5" key="1">
    <citation type="submission" date="2024-05" db="EMBL/GenBank/DDBJ databases">
        <title>Whole genome shotgun sequence of Streptomyces hygroscopicus NBRC 113678.</title>
        <authorList>
            <person name="Komaki H."/>
            <person name="Tamura T."/>
        </authorList>
    </citation>
    <scope>NUCLEOTIDE SEQUENCE</scope>
    <source>
        <strain evidence="5">N11-34</strain>
    </source>
</reference>
<dbReference type="SUPFAM" id="SSF53756">
    <property type="entry name" value="UDP-Glycosyltransferase/glycogen phosphorylase"/>
    <property type="match status" value="1"/>
</dbReference>
<protein>
    <recommendedName>
        <fullName evidence="4">Diacylglycerol glucosyltransferase N-terminal domain-containing protein</fullName>
    </recommendedName>
</protein>
<keyword evidence="6" id="KW-1185">Reference proteome</keyword>